<evidence type="ECO:0000256" key="4">
    <source>
        <dbReference type="ARBA" id="ARBA00022989"/>
    </source>
</evidence>
<dbReference type="GO" id="GO:0005886">
    <property type="term" value="C:plasma membrane"/>
    <property type="evidence" value="ECO:0007669"/>
    <property type="project" value="UniProtKB-SubCell"/>
</dbReference>
<feature type="transmembrane region" description="Helical" evidence="6">
    <location>
        <begin position="126"/>
        <end position="146"/>
    </location>
</feature>
<name>A0A1X7MUE9_9HYPH</name>
<evidence type="ECO:0000256" key="6">
    <source>
        <dbReference type="SAM" id="Phobius"/>
    </source>
</evidence>
<dbReference type="Proteomes" id="UP000193083">
    <property type="component" value="Unassembled WGS sequence"/>
</dbReference>
<comment type="subcellular location">
    <subcellularLocation>
        <location evidence="1">Cell membrane</location>
        <topology evidence="1">Multi-pass membrane protein</topology>
    </subcellularLocation>
</comment>
<keyword evidence="4 6" id="KW-1133">Transmembrane helix</keyword>
<evidence type="ECO:0000256" key="1">
    <source>
        <dbReference type="ARBA" id="ARBA00004651"/>
    </source>
</evidence>
<dbReference type="RefSeq" id="WP_085462790.1">
    <property type="nucleotide sequence ID" value="NZ_FXBL01000004.1"/>
</dbReference>
<dbReference type="OrthoDB" id="9804361at2"/>
<sequence>MTTSSSTALEAREAGSGVRWVPVGLFALGAALILAVGLGLDSPFLLNLAGYTCAFALFALSVNVMLGGIGEVPLGHCMFFGLGAYAPAIAMQHAGLPYEVGILIGMVVSALLAVVIGWLTLRLTGAYFSIVSWGLSGVAMVAALNLDITGGPLGMFGFQRLAFGPFDLTDPRTYLFVTASVLLLVLVFLAHVRSSRFGNALESIRQGRHLAQSLGINVFRERLKALVLSAPIAALGGALSLPYTQIVTPEVMSVLRTVDALLAVLIGGTALLFGPVIGAVIFTIVPQFMDLDANVRVLVFSLLIIVVMMVAPGGLHQLFKSARAMLGRGRDRS</sequence>
<gene>
    <name evidence="7" type="ORF">SAMN02982922_0597</name>
</gene>
<feature type="transmembrane region" description="Helical" evidence="6">
    <location>
        <begin position="223"/>
        <end position="241"/>
    </location>
</feature>
<feature type="transmembrane region" description="Helical" evidence="6">
    <location>
        <begin position="44"/>
        <end position="66"/>
    </location>
</feature>
<dbReference type="Pfam" id="PF02653">
    <property type="entry name" value="BPD_transp_2"/>
    <property type="match status" value="1"/>
</dbReference>
<dbReference type="AlphaFoldDB" id="A0A1X7MUE9"/>
<dbReference type="InterPro" id="IPR001851">
    <property type="entry name" value="ABC_transp_permease"/>
</dbReference>
<dbReference type="PANTHER" id="PTHR30482:SF17">
    <property type="entry name" value="ABC TRANSPORTER ATP-BINDING PROTEIN"/>
    <property type="match status" value="1"/>
</dbReference>
<organism evidence="7 8">
    <name type="scientific">Mesorhizobium australicum</name>
    <dbReference type="NCBI Taxonomy" id="536018"/>
    <lineage>
        <taxon>Bacteria</taxon>
        <taxon>Pseudomonadati</taxon>
        <taxon>Pseudomonadota</taxon>
        <taxon>Alphaproteobacteria</taxon>
        <taxon>Hyphomicrobiales</taxon>
        <taxon>Phyllobacteriaceae</taxon>
        <taxon>Mesorhizobium</taxon>
    </lineage>
</organism>
<feature type="transmembrane region" description="Helical" evidence="6">
    <location>
        <begin position="73"/>
        <end position="94"/>
    </location>
</feature>
<dbReference type="PANTHER" id="PTHR30482">
    <property type="entry name" value="HIGH-AFFINITY BRANCHED-CHAIN AMINO ACID TRANSPORT SYSTEM PERMEASE"/>
    <property type="match status" value="1"/>
</dbReference>
<dbReference type="GO" id="GO:0015658">
    <property type="term" value="F:branched-chain amino acid transmembrane transporter activity"/>
    <property type="evidence" value="ECO:0007669"/>
    <property type="project" value="InterPro"/>
</dbReference>
<dbReference type="EMBL" id="FXBL01000004">
    <property type="protein sequence ID" value="SMH27656.1"/>
    <property type="molecule type" value="Genomic_DNA"/>
</dbReference>
<feature type="transmembrane region" description="Helical" evidence="6">
    <location>
        <begin position="173"/>
        <end position="192"/>
    </location>
</feature>
<protein>
    <submittedName>
        <fullName evidence="7">Branched-chain amino acid transport system permease protein</fullName>
    </submittedName>
</protein>
<accession>A0A1X7MUE9</accession>
<feature type="transmembrane region" description="Helical" evidence="6">
    <location>
        <begin position="261"/>
        <end position="285"/>
    </location>
</feature>
<keyword evidence="3 6" id="KW-0812">Transmembrane</keyword>
<evidence type="ECO:0000313" key="8">
    <source>
        <dbReference type="Proteomes" id="UP000193083"/>
    </source>
</evidence>
<evidence type="ECO:0000256" key="3">
    <source>
        <dbReference type="ARBA" id="ARBA00022692"/>
    </source>
</evidence>
<dbReference type="CDD" id="cd06581">
    <property type="entry name" value="TM_PBP1_LivM_like"/>
    <property type="match status" value="1"/>
</dbReference>
<evidence type="ECO:0000256" key="5">
    <source>
        <dbReference type="ARBA" id="ARBA00023136"/>
    </source>
</evidence>
<reference evidence="7 8" key="1">
    <citation type="submission" date="2017-04" db="EMBL/GenBank/DDBJ databases">
        <authorList>
            <person name="Afonso C.L."/>
            <person name="Miller P.J."/>
            <person name="Scott M.A."/>
            <person name="Spackman E."/>
            <person name="Goraichik I."/>
            <person name="Dimitrov K.M."/>
            <person name="Suarez D.L."/>
            <person name="Swayne D.E."/>
        </authorList>
    </citation>
    <scope>NUCLEOTIDE SEQUENCE [LARGE SCALE GENOMIC DNA]</scope>
    <source>
        <strain evidence="7 8">B5P</strain>
    </source>
</reference>
<dbReference type="InterPro" id="IPR043428">
    <property type="entry name" value="LivM-like"/>
</dbReference>
<feature type="transmembrane region" description="Helical" evidence="6">
    <location>
        <begin position="20"/>
        <end position="38"/>
    </location>
</feature>
<proteinExistence type="predicted"/>
<feature type="transmembrane region" description="Helical" evidence="6">
    <location>
        <begin position="100"/>
        <end position="119"/>
    </location>
</feature>
<keyword evidence="8" id="KW-1185">Reference proteome</keyword>
<evidence type="ECO:0000313" key="7">
    <source>
        <dbReference type="EMBL" id="SMH27656.1"/>
    </source>
</evidence>
<feature type="transmembrane region" description="Helical" evidence="6">
    <location>
        <begin position="297"/>
        <end position="319"/>
    </location>
</feature>
<keyword evidence="2" id="KW-1003">Cell membrane</keyword>
<evidence type="ECO:0000256" key="2">
    <source>
        <dbReference type="ARBA" id="ARBA00022475"/>
    </source>
</evidence>
<keyword evidence="5 6" id="KW-0472">Membrane</keyword>